<dbReference type="PIRSF" id="PIRSF002786">
    <property type="entry name" value="XcpX"/>
    <property type="match status" value="1"/>
</dbReference>
<dbReference type="PANTHER" id="PTHR38831:SF1">
    <property type="entry name" value="TYPE II SECRETION SYSTEM PROTEIN K-RELATED"/>
    <property type="match status" value="1"/>
</dbReference>
<keyword evidence="14" id="KW-1185">Reference proteome</keyword>
<keyword evidence="3 10" id="KW-0813">Transport</keyword>
<dbReference type="Gene3D" id="3.30.1300.30">
    <property type="entry name" value="GSPII I/J protein-like"/>
    <property type="match status" value="1"/>
</dbReference>
<proteinExistence type="inferred from homology"/>
<evidence type="ECO:0000256" key="8">
    <source>
        <dbReference type="ARBA" id="ARBA00022989"/>
    </source>
</evidence>
<dbReference type="InterPro" id="IPR049031">
    <property type="entry name" value="T2SSK_SAM-like_1st"/>
</dbReference>
<evidence type="ECO:0000256" key="4">
    <source>
        <dbReference type="ARBA" id="ARBA00022475"/>
    </source>
</evidence>
<feature type="domain" description="T2SS protein K second SAM-like" evidence="11">
    <location>
        <begin position="218"/>
        <end position="276"/>
    </location>
</feature>
<dbReference type="InterPro" id="IPR049179">
    <property type="entry name" value="T2SSK_SAM-like_2nd"/>
</dbReference>
<organism evidence="13 14">
    <name type="scientific">Thiosulfatimonas sediminis</name>
    <dbReference type="NCBI Taxonomy" id="2675054"/>
    <lineage>
        <taxon>Bacteria</taxon>
        <taxon>Pseudomonadati</taxon>
        <taxon>Pseudomonadota</taxon>
        <taxon>Gammaproteobacteria</taxon>
        <taxon>Thiotrichales</taxon>
        <taxon>Piscirickettsiaceae</taxon>
        <taxon>Thiosulfatimonas</taxon>
    </lineage>
</organism>
<keyword evidence="5 10" id="KW-0997">Cell inner membrane</keyword>
<evidence type="ECO:0000256" key="5">
    <source>
        <dbReference type="ARBA" id="ARBA00022519"/>
    </source>
</evidence>
<dbReference type="Pfam" id="PF03934">
    <property type="entry name" value="T2SSK"/>
    <property type="match status" value="1"/>
</dbReference>
<evidence type="ECO:0000256" key="10">
    <source>
        <dbReference type="PIRNR" id="PIRNR002786"/>
    </source>
</evidence>
<evidence type="ECO:0000256" key="2">
    <source>
        <dbReference type="ARBA" id="ARBA00007246"/>
    </source>
</evidence>
<dbReference type="Gene3D" id="1.10.40.60">
    <property type="entry name" value="EpsJ-like"/>
    <property type="match status" value="2"/>
</dbReference>
<keyword evidence="7" id="KW-0653">Protein transport</keyword>
<dbReference type="GO" id="GO:0005886">
    <property type="term" value="C:plasma membrane"/>
    <property type="evidence" value="ECO:0007669"/>
    <property type="project" value="UniProtKB-SubCell"/>
</dbReference>
<comment type="subcellular location">
    <subcellularLocation>
        <location evidence="1 10">Cell inner membrane</location>
    </subcellularLocation>
</comment>
<dbReference type="InterPro" id="IPR038072">
    <property type="entry name" value="GspK_central_sf"/>
</dbReference>
<dbReference type="InterPro" id="IPR045584">
    <property type="entry name" value="Pilin-like"/>
</dbReference>
<dbReference type="EMBL" id="AP021889">
    <property type="protein sequence ID" value="BBP45054.1"/>
    <property type="molecule type" value="Genomic_DNA"/>
</dbReference>
<dbReference type="Proteomes" id="UP000501726">
    <property type="component" value="Chromosome"/>
</dbReference>
<dbReference type="SUPFAM" id="SSF54523">
    <property type="entry name" value="Pili subunits"/>
    <property type="match status" value="1"/>
</dbReference>
<keyword evidence="6" id="KW-0812">Transmembrane</keyword>
<dbReference type="Pfam" id="PF21687">
    <property type="entry name" value="T2SSK_1st"/>
    <property type="match status" value="1"/>
</dbReference>
<dbReference type="RefSeq" id="WP_173270228.1">
    <property type="nucleotide sequence ID" value="NZ_AP021889.1"/>
</dbReference>
<evidence type="ECO:0000313" key="14">
    <source>
        <dbReference type="Proteomes" id="UP000501726"/>
    </source>
</evidence>
<dbReference type="AlphaFoldDB" id="A0A6F8PSP7"/>
<protein>
    <recommendedName>
        <fullName evidence="10">Type II secretion system protein K</fullName>
    </recommendedName>
</protein>
<evidence type="ECO:0000313" key="13">
    <source>
        <dbReference type="EMBL" id="BBP45054.1"/>
    </source>
</evidence>
<feature type="domain" description="T2SS protein K first SAM-like" evidence="12">
    <location>
        <begin position="102"/>
        <end position="206"/>
    </location>
</feature>
<gene>
    <name evidence="13" type="primary">xcpX</name>
    <name evidence="13" type="ORF">THMIRHAS_04270</name>
</gene>
<dbReference type="NCBIfam" id="NF037980">
    <property type="entry name" value="T2SS_GspK"/>
    <property type="match status" value="1"/>
</dbReference>
<dbReference type="GO" id="GO:0009306">
    <property type="term" value="P:protein secretion"/>
    <property type="evidence" value="ECO:0007669"/>
    <property type="project" value="InterPro"/>
</dbReference>
<evidence type="ECO:0000256" key="9">
    <source>
        <dbReference type="ARBA" id="ARBA00023136"/>
    </source>
</evidence>
<evidence type="ECO:0000256" key="1">
    <source>
        <dbReference type="ARBA" id="ARBA00004533"/>
    </source>
</evidence>
<evidence type="ECO:0000256" key="3">
    <source>
        <dbReference type="ARBA" id="ARBA00022448"/>
    </source>
</evidence>
<comment type="similarity">
    <text evidence="2 10">Belongs to the GSP K family.</text>
</comment>
<dbReference type="InterPro" id="IPR005628">
    <property type="entry name" value="GspK"/>
</dbReference>
<name>A0A6F8PSP7_9GAMM</name>
<evidence type="ECO:0000259" key="12">
    <source>
        <dbReference type="Pfam" id="PF21687"/>
    </source>
</evidence>
<keyword evidence="8" id="KW-1133">Transmembrane helix</keyword>
<evidence type="ECO:0000259" key="11">
    <source>
        <dbReference type="Pfam" id="PF03934"/>
    </source>
</evidence>
<dbReference type="PANTHER" id="PTHR38831">
    <property type="entry name" value="TYPE II SECRETION SYSTEM PROTEIN K"/>
    <property type="match status" value="1"/>
</dbReference>
<keyword evidence="9 10" id="KW-0472">Membrane</keyword>
<reference evidence="14" key="1">
    <citation type="submission" date="2019-11" db="EMBL/GenBank/DDBJ databases">
        <title>Isolation and characterization of two novel species in the genus Thiomicrorhabdus.</title>
        <authorList>
            <person name="Mochizuki J."/>
            <person name="Kojima H."/>
            <person name="Fukui M."/>
        </authorList>
    </citation>
    <scope>NUCLEOTIDE SEQUENCE [LARGE SCALE GENOMIC DNA]</scope>
    <source>
        <strain evidence="14">aks77</strain>
    </source>
</reference>
<evidence type="ECO:0000256" key="6">
    <source>
        <dbReference type="ARBA" id="ARBA00022692"/>
    </source>
</evidence>
<dbReference type="KEGG" id="tse:THMIRHAS_04270"/>
<accession>A0A6F8PSP7</accession>
<sequence length="328" mass="36502">MLIKQRGFALITVLLVAALVAIISSQLLGQQNAQIQRSGYMLHQAQALSVAWGLESWVKQGLKLDGQNNKTDHLNEVWAQALPPIAFEDGEISGVLLDAQANLNVNNLLLPVANPPQEGTSSAEQLWQQVFDRYAEQQGINQPLADVIGDWIDQDSEPRIRGAETDQYLLRQPAYRAANVLMVSTQEVLNLQGMSELDYAQQQRLIMHLSALPKSVPVNINTAPEAVLMALSDWMTPQLVQAWLSERLVTPADGLENFYQFLVQASGLTQAEITQALPQSLIAVRSEFFILHGRVDFGLAQQQVSALFYRDPENQVKLLQRWLSVPES</sequence>
<dbReference type="SUPFAM" id="SSF158544">
    <property type="entry name" value="GspK insert domain-like"/>
    <property type="match status" value="1"/>
</dbReference>
<evidence type="ECO:0000256" key="7">
    <source>
        <dbReference type="ARBA" id="ARBA00022927"/>
    </source>
</evidence>
<keyword evidence="4 10" id="KW-1003">Cell membrane</keyword>